<gene>
    <name evidence="1" type="ORF">DM01DRAFT_1334041</name>
</gene>
<dbReference type="SUPFAM" id="SSF52047">
    <property type="entry name" value="RNI-like"/>
    <property type="match status" value="1"/>
</dbReference>
<dbReference type="InterPro" id="IPR032675">
    <property type="entry name" value="LRR_dom_sf"/>
</dbReference>
<evidence type="ECO:0000313" key="2">
    <source>
        <dbReference type="Proteomes" id="UP000242146"/>
    </source>
</evidence>
<proteinExistence type="predicted"/>
<dbReference type="EMBL" id="MCGT01000008">
    <property type="protein sequence ID" value="ORX57418.1"/>
    <property type="molecule type" value="Genomic_DNA"/>
</dbReference>
<accession>A0A1X2GMR6</accession>
<evidence type="ECO:0000313" key="1">
    <source>
        <dbReference type="EMBL" id="ORX57418.1"/>
    </source>
</evidence>
<keyword evidence="2" id="KW-1185">Reference proteome</keyword>
<sequence length="617" mass="70632">MCCTCRRWHDYFLPELYHHITLTTAQPDQLAATLSQCDPRTSKPRGHFTRELDFRSLLVERQQILLLETIAKDCPYINAIHFDTETLSRVVVALDDQRDRTASPTLLTTSASDDIPSYSDTIRQQFPSFERSEIRSIAKAFCRQMFQRHPNVTTLTFSLFLSVIALQPDTLDFLRTFPTCLVHLTLDIHTEELTVNYVEFLHERCPHLESLSLTCKLMQEVVPRWLPTVQTNQTLKSFSLTSEAHQAYRHWSWVWYVGITYGKQLETAHFINLDERRDGSPYFELSPALAATFIPAFVQQHASTLKSLEMQNMASCRDVHEFWQQMQAQLLGMPARLVHLNCSDSQLSFGHDESVGNLIVGMFKDSVQQLYLSPRADIIDFEDFASLLGQCRNLKQLHLKRAAYSFQYPHQTTPLLPLLQHCLRLRQLDIRNCILVVEDGSIISRLTSLTLHNVLVTWTALNLALKRLPCLVTLGLCRATSIIIEGYPSPPRKAKLPTVTLSFPNPNMSISIDMGLTLLYTLPNYRSIDGTAKMITVSNTRSRHSWLIMTSDDTEVTHLSKQAERWHRKPPAEVAKAKPGFHLRYRVVLQCAHPIRDLTIGSFVIRKGALVSWRHPA</sequence>
<reference evidence="1 2" key="1">
    <citation type="submission" date="2016-07" db="EMBL/GenBank/DDBJ databases">
        <title>Pervasive Adenine N6-methylation of Active Genes in Fungi.</title>
        <authorList>
            <consortium name="DOE Joint Genome Institute"/>
            <person name="Mondo S.J."/>
            <person name="Dannebaum R.O."/>
            <person name="Kuo R.C."/>
            <person name="Labutti K."/>
            <person name="Haridas S."/>
            <person name="Kuo A."/>
            <person name="Salamov A."/>
            <person name="Ahrendt S.R."/>
            <person name="Lipzen A."/>
            <person name="Sullivan W."/>
            <person name="Andreopoulos W.B."/>
            <person name="Clum A."/>
            <person name="Lindquist E."/>
            <person name="Daum C."/>
            <person name="Ramamoorthy G.K."/>
            <person name="Gryganskyi A."/>
            <person name="Culley D."/>
            <person name="Magnuson J.K."/>
            <person name="James T.Y."/>
            <person name="O'Malley M.A."/>
            <person name="Stajich J.E."/>
            <person name="Spatafora J.W."/>
            <person name="Visel A."/>
            <person name="Grigoriev I.V."/>
        </authorList>
    </citation>
    <scope>NUCLEOTIDE SEQUENCE [LARGE SCALE GENOMIC DNA]</scope>
    <source>
        <strain evidence="1 2">NRRL 3301</strain>
    </source>
</reference>
<dbReference type="Proteomes" id="UP000242146">
    <property type="component" value="Unassembled WGS sequence"/>
</dbReference>
<dbReference type="AlphaFoldDB" id="A0A1X2GMR6"/>
<comment type="caution">
    <text evidence="1">The sequence shown here is derived from an EMBL/GenBank/DDBJ whole genome shotgun (WGS) entry which is preliminary data.</text>
</comment>
<dbReference type="Gene3D" id="3.80.10.10">
    <property type="entry name" value="Ribonuclease Inhibitor"/>
    <property type="match status" value="1"/>
</dbReference>
<name>A0A1X2GMR6_9FUNG</name>
<protein>
    <submittedName>
        <fullName evidence="1">Uncharacterized protein</fullName>
    </submittedName>
</protein>
<organism evidence="1 2">
    <name type="scientific">Hesseltinella vesiculosa</name>
    <dbReference type="NCBI Taxonomy" id="101127"/>
    <lineage>
        <taxon>Eukaryota</taxon>
        <taxon>Fungi</taxon>
        <taxon>Fungi incertae sedis</taxon>
        <taxon>Mucoromycota</taxon>
        <taxon>Mucoromycotina</taxon>
        <taxon>Mucoromycetes</taxon>
        <taxon>Mucorales</taxon>
        <taxon>Cunninghamellaceae</taxon>
        <taxon>Hesseltinella</taxon>
    </lineage>
</organism>